<dbReference type="GO" id="GO:0046872">
    <property type="term" value="F:metal ion binding"/>
    <property type="evidence" value="ECO:0007669"/>
    <property type="project" value="UniProtKB-KW"/>
</dbReference>
<sequence>MPTVIFPSPIFGPVHSRRLGVSLGINLLPSDGKVCSFDCIYCECGVNAERRPNQPLPTREEVRTELEKKLKDMQVNGPSPDVLTFAGNGEPTAHPHFPEIIDDTIELRNRYFPKAKVSVLSNSTFINRPKVFEALMKVDNNILKLDTVSVDYIKMVDRPNGNYDLDAIIDRLKAFKGHVIIQTMFMKGTCYGEDVNNTGDEYVLPWLEVVKSIAPSQVMIYTIDRATPDKYLVKATRLELNRILDLLKSNGISATASY</sequence>
<reference evidence="8 9" key="1">
    <citation type="submission" date="2016-11" db="EMBL/GenBank/DDBJ databases">
        <authorList>
            <person name="Jaros S."/>
            <person name="Januszkiewicz K."/>
            <person name="Wedrychowicz H."/>
        </authorList>
    </citation>
    <scope>NUCLEOTIDE SEQUENCE [LARGE SCALE GENOMIC DNA]</scope>
    <source>
        <strain evidence="8 9">DSM 26991</strain>
    </source>
</reference>
<dbReference type="InterPro" id="IPR007197">
    <property type="entry name" value="rSAM"/>
</dbReference>
<evidence type="ECO:0000256" key="4">
    <source>
        <dbReference type="ARBA" id="ARBA00022723"/>
    </source>
</evidence>
<accession>A0A1M4Z3D7</accession>
<proteinExistence type="predicted"/>
<dbReference type="PROSITE" id="PS51918">
    <property type="entry name" value="RADICAL_SAM"/>
    <property type="match status" value="1"/>
</dbReference>
<dbReference type="GO" id="GO:0051539">
    <property type="term" value="F:4 iron, 4 sulfur cluster binding"/>
    <property type="evidence" value="ECO:0007669"/>
    <property type="project" value="UniProtKB-KW"/>
</dbReference>
<dbReference type="SFLD" id="SFLDS00029">
    <property type="entry name" value="Radical_SAM"/>
    <property type="match status" value="1"/>
</dbReference>
<evidence type="ECO:0000313" key="9">
    <source>
        <dbReference type="Proteomes" id="UP000184509"/>
    </source>
</evidence>
<evidence type="ECO:0000256" key="3">
    <source>
        <dbReference type="ARBA" id="ARBA00022691"/>
    </source>
</evidence>
<protein>
    <submittedName>
        <fullName evidence="8">Wyosine [tRNA(Phe)-imidazoG37] synthetase, radical SAM superfamily</fullName>
    </submittedName>
</protein>
<dbReference type="SUPFAM" id="SSF102114">
    <property type="entry name" value="Radical SAM enzymes"/>
    <property type="match status" value="1"/>
</dbReference>
<evidence type="ECO:0000259" key="7">
    <source>
        <dbReference type="PROSITE" id="PS51918"/>
    </source>
</evidence>
<dbReference type="RefSeq" id="WP_073400365.1">
    <property type="nucleotide sequence ID" value="NZ_FQTV01000005.1"/>
</dbReference>
<evidence type="ECO:0000256" key="5">
    <source>
        <dbReference type="ARBA" id="ARBA00023004"/>
    </source>
</evidence>
<keyword evidence="4" id="KW-0479">Metal-binding</keyword>
<dbReference type="InterPro" id="IPR058240">
    <property type="entry name" value="rSAM_sf"/>
</dbReference>
<dbReference type="GO" id="GO:0003824">
    <property type="term" value="F:catalytic activity"/>
    <property type="evidence" value="ECO:0007669"/>
    <property type="project" value="InterPro"/>
</dbReference>
<keyword evidence="3" id="KW-0949">S-adenosyl-L-methionine</keyword>
<dbReference type="Gene3D" id="3.20.20.70">
    <property type="entry name" value="Aldolase class I"/>
    <property type="match status" value="1"/>
</dbReference>
<evidence type="ECO:0000256" key="1">
    <source>
        <dbReference type="ARBA" id="ARBA00001966"/>
    </source>
</evidence>
<dbReference type="OrthoDB" id="9795504at2"/>
<evidence type="ECO:0000256" key="2">
    <source>
        <dbReference type="ARBA" id="ARBA00022485"/>
    </source>
</evidence>
<evidence type="ECO:0000313" key="8">
    <source>
        <dbReference type="EMBL" id="SHF12573.1"/>
    </source>
</evidence>
<dbReference type="PANTHER" id="PTHR43787">
    <property type="entry name" value="FEMO COFACTOR BIOSYNTHESIS PROTEIN NIFB-RELATED"/>
    <property type="match status" value="1"/>
</dbReference>
<feature type="domain" description="Radical SAM core" evidence="7">
    <location>
        <begin position="17"/>
        <end position="253"/>
    </location>
</feature>
<dbReference type="CDD" id="cd01335">
    <property type="entry name" value="Radical_SAM"/>
    <property type="match status" value="1"/>
</dbReference>
<name>A0A1M4Z3D7_9BACE</name>
<dbReference type="Pfam" id="PF04055">
    <property type="entry name" value="Radical_SAM"/>
    <property type="match status" value="1"/>
</dbReference>
<gene>
    <name evidence="8" type="ORF">SAMN05444405_105159</name>
</gene>
<dbReference type="Proteomes" id="UP000184509">
    <property type="component" value="Unassembled WGS sequence"/>
</dbReference>
<keyword evidence="6" id="KW-0411">Iron-sulfur</keyword>
<dbReference type="InterPro" id="IPR040084">
    <property type="entry name" value="GTPase_Obg"/>
</dbReference>
<organism evidence="8 9">
    <name type="scientific">Bacteroides luti</name>
    <dbReference type="NCBI Taxonomy" id="1297750"/>
    <lineage>
        <taxon>Bacteria</taxon>
        <taxon>Pseudomonadati</taxon>
        <taxon>Bacteroidota</taxon>
        <taxon>Bacteroidia</taxon>
        <taxon>Bacteroidales</taxon>
        <taxon>Bacteroidaceae</taxon>
        <taxon>Bacteroides</taxon>
    </lineage>
</organism>
<keyword evidence="5" id="KW-0408">Iron</keyword>
<evidence type="ECO:0000256" key="6">
    <source>
        <dbReference type="ARBA" id="ARBA00023014"/>
    </source>
</evidence>
<keyword evidence="2" id="KW-0004">4Fe-4S</keyword>
<keyword evidence="9" id="KW-1185">Reference proteome</keyword>
<dbReference type="EMBL" id="FQTV01000005">
    <property type="protein sequence ID" value="SHF12573.1"/>
    <property type="molecule type" value="Genomic_DNA"/>
</dbReference>
<dbReference type="PANTHER" id="PTHR43787:SF11">
    <property type="entry name" value="UPF0026 PROTEIN SLR1464"/>
    <property type="match status" value="1"/>
</dbReference>
<dbReference type="STRING" id="1297750.SAMN05444405_105159"/>
<dbReference type="SFLD" id="SFLDG01083">
    <property type="entry name" value="Uncharacterised_Radical_SAM_Su"/>
    <property type="match status" value="1"/>
</dbReference>
<dbReference type="AlphaFoldDB" id="A0A1M4Z3D7"/>
<comment type="cofactor">
    <cofactor evidence="1">
        <name>[4Fe-4S] cluster</name>
        <dbReference type="ChEBI" id="CHEBI:49883"/>
    </cofactor>
</comment>
<dbReference type="InterPro" id="IPR013785">
    <property type="entry name" value="Aldolase_TIM"/>
</dbReference>